<keyword evidence="5 6" id="KW-0472">Membrane</keyword>
<evidence type="ECO:0000259" key="7">
    <source>
        <dbReference type="Pfam" id="PF01545"/>
    </source>
</evidence>
<gene>
    <name evidence="8" type="ORF">O0V09_09485</name>
</gene>
<comment type="subcellular location">
    <subcellularLocation>
        <location evidence="1">Membrane</location>
        <topology evidence="1">Multi-pass membrane protein</topology>
    </subcellularLocation>
</comment>
<evidence type="ECO:0000256" key="1">
    <source>
        <dbReference type="ARBA" id="ARBA00004141"/>
    </source>
</evidence>
<reference evidence="8 9" key="1">
    <citation type="submission" date="2022-12" db="EMBL/GenBank/DDBJ databases">
        <title>Dasania phycosphaerae sp. nov., isolated from particulate material of the south coast of Korea.</title>
        <authorList>
            <person name="Jiang Y."/>
        </authorList>
    </citation>
    <scope>NUCLEOTIDE SEQUENCE [LARGE SCALE GENOMIC DNA]</scope>
    <source>
        <strain evidence="8 9">GY-19</strain>
    </source>
</reference>
<keyword evidence="4 6" id="KW-1133">Transmembrane helix</keyword>
<evidence type="ECO:0000313" key="9">
    <source>
        <dbReference type="Proteomes" id="UP001069090"/>
    </source>
</evidence>
<dbReference type="Proteomes" id="UP001069090">
    <property type="component" value="Unassembled WGS sequence"/>
</dbReference>
<dbReference type="AlphaFoldDB" id="A0A9J6RM91"/>
<keyword evidence="3" id="KW-0813">Transport</keyword>
<feature type="transmembrane region" description="Helical" evidence="6">
    <location>
        <begin position="175"/>
        <end position="193"/>
    </location>
</feature>
<evidence type="ECO:0000256" key="2">
    <source>
        <dbReference type="ARBA" id="ARBA00022692"/>
    </source>
</evidence>
<dbReference type="PANTHER" id="PTHR11562:SF17">
    <property type="entry name" value="RE54080P-RELATED"/>
    <property type="match status" value="1"/>
</dbReference>
<keyword evidence="3" id="KW-0406">Ion transport</keyword>
<feature type="transmembrane region" description="Helical" evidence="6">
    <location>
        <begin position="25"/>
        <end position="43"/>
    </location>
</feature>
<evidence type="ECO:0000256" key="5">
    <source>
        <dbReference type="ARBA" id="ARBA00023136"/>
    </source>
</evidence>
<dbReference type="EMBL" id="JAPTGG010000007">
    <property type="protein sequence ID" value="MCZ0865433.1"/>
    <property type="molecule type" value="Genomic_DNA"/>
</dbReference>
<dbReference type="Gene3D" id="1.20.1510.10">
    <property type="entry name" value="Cation efflux protein transmembrane domain"/>
    <property type="match status" value="1"/>
</dbReference>
<keyword evidence="2 6" id="KW-0812">Transmembrane</keyword>
<organism evidence="8 9">
    <name type="scientific">Dasania phycosphaerae</name>
    <dbReference type="NCBI Taxonomy" id="2950436"/>
    <lineage>
        <taxon>Bacteria</taxon>
        <taxon>Pseudomonadati</taxon>
        <taxon>Pseudomonadota</taxon>
        <taxon>Gammaproteobacteria</taxon>
        <taxon>Cellvibrionales</taxon>
        <taxon>Spongiibacteraceae</taxon>
        <taxon>Dasania</taxon>
    </lineage>
</organism>
<dbReference type="InterPro" id="IPR050681">
    <property type="entry name" value="CDF/SLC30A"/>
</dbReference>
<dbReference type="GO" id="GO:0005886">
    <property type="term" value="C:plasma membrane"/>
    <property type="evidence" value="ECO:0007669"/>
    <property type="project" value="TreeGrafter"/>
</dbReference>
<dbReference type="InterPro" id="IPR027469">
    <property type="entry name" value="Cation_efflux_TMD_sf"/>
</dbReference>
<dbReference type="SUPFAM" id="SSF161111">
    <property type="entry name" value="Cation efflux protein transmembrane domain-like"/>
    <property type="match status" value="1"/>
</dbReference>
<dbReference type="GO" id="GO:0005385">
    <property type="term" value="F:zinc ion transmembrane transporter activity"/>
    <property type="evidence" value="ECO:0007669"/>
    <property type="project" value="TreeGrafter"/>
</dbReference>
<name>A0A9J6RM91_9GAMM</name>
<proteinExistence type="predicted"/>
<keyword evidence="3" id="KW-0864">Zinc transport</keyword>
<dbReference type="PANTHER" id="PTHR11562">
    <property type="entry name" value="CATION EFFLUX PROTEIN/ ZINC TRANSPORTER"/>
    <property type="match status" value="1"/>
</dbReference>
<dbReference type="InterPro" id="IPR058533">
    <property type="entry name" value="Cation_efflux_TM"/>
</dbReference>
<feature type="transmembrane region" description="Helical" evidence="6">
    <location>
        <begin position="80"/>
        <end position="100"/>
    </location>
</feature>
<comment type="caution">
    <text evidence="8">The sequence shown here is derived from an EMBL/GenBank/DDBJ whole genome shotgun (WGS) entry which is preliminary data.</text>
</comment>
<feature type="transmembrane region" description="Helical" evidence="6">
    <location>
        <begin position="112"/>
        <end position="132"/>
    </location>
</feature>
<keyword evidence="3" id="KW-0862">Zinc</keyword>
<feature type="transmembrane region" description="Helical" evidence="6">
    <location>
        <begin position="152"/>
        <end position="169"/>
    </location>
</feature>
<accession>A0A9J6RM91</accession>
<dbReference type="Pfam" id="PF01545">
    <property type="entry name" value="Cation_efflux"/>
    <property type="match status" value="1"/>
</dbReference>
<keyword evidence="9" id="KW-1185">Reference proteome</keyword>
<feature type="transmembrane region" description="Helical" evidence="6">
    <location>
        <begin position="55"/>
        <end position="73"/>
    </location>
</feature>
<evidence type="ECO:0000256" key="6">
    <source>
        <dbReference type="SAM" id="Phobius"/>
    </source>
</evidence>
<sequence length="201" mass="21706">MGSCCENSCVAEGLMAQQRGTLVKVLWINALMFVAIVAAAFYGQSTALLSDSLDNFGDAVTYAISLYVVSRGAKAKAKAALFKGALIFIAACFVIGQVIYKLFNPVVPVYEVMGLFSLAGLLANGLCLLLLWRHRHEDINMSSVFECSRNDIASNLSVLLAAAAVWFFESGYPDIIIASLLAVLLLSSSWRVVKGALRELR</sequence>
<evidence type="ECO:0000256" key="4">
    <source>
        <dbReference type="ARBA" id="ARBA00022989"/>
    </source>
</evidence>
<feature type="domain" description="Cation efflux protein transmembrane" evidence="7">
    <location>
        <begin position="25"/>
        <end position="200"/>
    </location>
</feature>
<evidence type="ECO:0000313" key="8">
    <source>
        <dbReference type="EMBL" id="MCZ0865433.1"/>
    </source>
</evidence>
<dbReference type="RefSeq" id="WP_258331581.1">
    <property type="nucleotide sequence ID" value="NZ_JAPTGG010000007.1"/>
</dbReference>
<evidence type="ECO:0000256" key="3">
    <source>
        <dbReference type="ARBA" id="ARBA00022906"/>
    </source>
</evidence>
<protein>
    <submittedName>
        <fullName evidence="8">Cation transporter</fullName>
    </submittedName>
</protein>